<organism evidence="1 2">
    <name type="scientific">Lithospermum erythrorhizon</name>
    <name type="common">Purple gromwell</name>
    <name type="synonym">Lithospermum officinale var. erythrorhizon</name>
    <dbReference type="NCBI Taxonomy" id="34254"/>
    <lineage>
        <taxon>Eukaryota</taxon>
        <taxon>Viridiplantae</taxon>
        <taxon>Streptophyta</taxon>
        <taxon>Embryophyta</taxon>
        <taxon>Tracheophyta</taxon>
        <taxon>Spermatophyta</taxon>
        <taxon>Magnoliopsida</taxon>
        <taxon>eudicotyledons</taxon>
        <taxon>Gunneridae</taxon>
        <taxon>Pentapetalae</taxon>
        <taxon>asterids</taxon>
        <taxon>lamiids</taxon>
        <taxon>Boraginales</taxon>
        <taxon>Boraginaceae</taxon>
        <taxon>Boraginoideae</taxon>
        <taxon>Lithospermeae</taxon>
        <taxon>Lithospermum</taxon>
    </lineage>
</organism>
<gene>
    <name evidence="1" type="ORF">LIER_15414</name>
</gene>
<comment type="caution">
    <text evidence="1">The sequence shown here is derived from an EMBL/GenBank/DDBJ whole genome shotgun (WGS) entry which is preliminary data.</text>
</comment>
<dbReference type="EMBL" id="BAABME010003331">
    <property type="protein sequence ID" value="GAA0158363.1"/>
    <property type="molecule type" value="Genomic_DNA"/>
</dbReference>
<sequence length="218" mass="23746">MGVPENCASLEEKTHSTLLLSLEDKIITEVSELEIATTLWAKMETGCGSLELLRATPLTTRTTSSQIPALAASSSRRPPLSKVVRANIDRCCSELSERDLVSLRARYGIPSSVTMRCPKATERANAPPPGLRSIFVVALENGMCLLDHPCVGEVFSMAGLGLGVANPDSSPDVVRSYFLKSTLGHQSRLGHDLDQVLMETCSMNWIDRDLAKSRRAEF</sequence>
<dbReference type="Proteomes" id="UP001454036">
    <property type="component" value="Unassembled WGS sequence"/>
</dbReference>
<accession>A0AAV3Q496</accession>
<reference evidence="1 2" key="1">
    <citation type="submission" date="2024-01" db="EMBL/GenBank/DDBJ databases">
        <title>The complete chloroplast genome sequence of Lithospermum erythrorhizon: insights into the phylogenetic relationship among Boraginaceae species and the maternal lineages of purple gromwells.</title>
        <authorList>
            <person name="Okada T."/>
            <person name="Watanabe K."/>
        </authorList>
    </citation>
    <scope>NUCLEOTIDE SEQUENCE [LARGE SCALE GENOMIC DNA]</scope>
</reference>
<proteinExistence type="predicted"/>
<dbReference type="AlphaFoldDB" id="A0AAV3Q496"/>
<keyword evidence="2" id="KW-1185">Reference proteome</keyword>
<protein>
    <submittedName>
        <fullName evidence="1">Uncharacterized protein</fullName>
    </submittedName>
</protein>
<name>A0AAV3Q496_LITER</name>
<evidence type="ECO:0000313" key="2">
    <source>
        <dbReference type="Proteomes" id="UP001454036"/>
    </source>
</evidence>
<evidence type="ECO:0000313" key="1">
    <source>
        <dbReference type="EMBL" id="GAA0158363.1"/>
    </source>
</evidence>